<reference evidence="1" key="1">
    <citation type="submission" date="2020-02" db="EMBL/GenBank/DDBJ databases">
        <authorList>
            <person name="Meier V. D."/>
        </authorList>
    </citation>
    <scope>NUCLEOTIDE SEQUENCE</scope>
    <source>
        <strain evidence="1">AVDCRST_MAG25</strain>
    </source>
</reference>
<evidence type="ECO:0000313" key="1">
    <source>
        <dbReference type="EMBL" id="CAA9492356.1"/>
    </source>
</evidence>
<protein>
    <submittedName>
        <fullName evidence="1">Uncharacterized protein</fullName>
    </submittedName>
</protein>
<organism evidence="1">
    <name type="scientific">uncultured Rubrobacteraceae bacterium</name>
    <dbReference type="NCBI Taxonomy" id="349277"/>
    <lineage>
        <taxon>Bacteria</taxon>
        <taxon>Bacillati</taxon>
        <taxon>Actinomycetota</taxon>
        <taxon>Rubrobacteria</taxon>
        <taxon>Rubrobacterales</taxon>
        <taxon>Rubrobacteraceae</taxon>
        <taxon>environmental samples</taxon>
    </lineage>
</organism>
<accession>A0A6J4S840</accession>
<gene>
    <name evidence="1" type="ORF">AVDCRST_MAG25-3428</name>
</gene>
<dbReference type="EMBL" id="CADCVI010000235">
    <property type="protein sequence ID" value="CAA9492356.1"/>
    <property type="molecule type" value="Genomic_DNA"/>
</dbReference>
<dbReference type="AlphaFoldDB" id="A0A6J4S840"/>
<proteinExistence type="predicted"/>
<name>A0A6J4S840_9ACTN</name>
<sequence length="99" mass="11372">MVMVLEHVGGAYDVKATEFGRSYRWVPERVVIDCDCGERTTLTRSTSVCPCCGTDHYEALMEELSARRREDELLHPWRYNGDCEGVAHRETGFPEIEFV</sequence>